<sequence length="1116" mass="124971">MANVEIKTEIIEEEQPLLDDKTEPETNVHSVEIKTEPDDDVIQVVVATRDEADKKNKQCSSSEAIVDSVIKSEIDIEPTQLEEPCEKYEQSCSSDKALKIVHISREDIEPTIVGEPTKLYDIQRLRNFGNVPFVIKRMEPQDFSISYTKAVSSVETILEQLRRNQVPNGIGIALRIANHTPSSCLLILSILNHKCHFYSNDKLILSKALHWQMCCAGIDYLIVNGYMPVGAVYFEYLDSFLVFNEEYKLFKLKHTSKDPPIEAKAPLPANMCYTITTTGTTGTPKLIHVPYECIAPNIVALSQKLNISMADVIYLGTPCTFDPSIVELFLALQNGSAVLISHYTMRESPKRVLSALFPTSITTPGITVLQMTPSLFRQFGASAIRERILSSSSSLRVLLLGGEPFPSNVELATWMEPQILLQKHICNVYGITEISCWSMMHVLKSLHSRVPLGTPIDDQTVLAVHYENKQKEGCGELYLGSVTRRCYIPQVDDVDKKNASICYRATGDLVRRFDDGSIFYEERANDVVKRAGTRISLGLITRKIEKCLHSSELAVCLWQEELQKLICCIRCFEPKTKVQQRAQTFDILSKLACAEQPDRFVYLQHFPCDAHGKLDKKLLLKECTLLAQPAQDILKSFLHDRLECVDTLNERFAKKQRLDINATNNPCGYDLSFRQAGGTSFHAITLCREIGLQMCIDDEQRHLFELLLDENVPLRVVLSFLDTAKLVTHNTKLKPVESPLDAIPAATPSCSRACGLVITRVEQPAIHFQYHWKVNFSKCVDSPVAQYEGRYVAVGAHSKILRTLDALTGQEQSTLRLPDRIECKVTFLSEQLAMVGCYDGCLYGFNPLTGEMVWNIDIGGMIKAQPFLSADGERIVICSYAEDYNVMCLSTERQQVLWCMRIGEKAIFASPLELPRQQAIIICTLDGGYTRVSLLDGSVQWAKKCKQPMFASPVLLDPNTFACAEVNGQVHACNVNSGKILDSYSAEGNIFSALVVRSPPTHMGHTFVLFGCIDHHVYCLRCKTTAGKSASFELHWKVDVGASVYATPTILKIEPNGFLVFCCATDGRVVLANLSNGQIQWSDKLPGELFSTPCYIESLRRIYLGCRDNYLYCLGI</sequence>
<dbReference type="InterPro" id="IPR042099">
    <property type="entry name" value="ANL_N_sf"/>
</dbReference>
<proteinExistence type="predicted"/>
<dbReference type="Gene3D" id="3.40.50.12780">
    <property type="entry name" value="N-terminal domain of ligase-like"/>
    <property type="match status" value="1"/>
</dbReference>
<name>A0A6P8W203_DROAB</name>
<evidence type="ECO:0000313" key="5">
    <source>
        <dbReference type="RefSeq" id="XP_034097666.1"/>
    </source>
</evidence>
<dbReference type="CTD" id="132949"/>
<dbReference type="InterPro" id="IPR018391">
    <property type="entry name" value="PQQ_b-propeller_rpt"/>
</dbReference>
<dbReference type="InterPro" id="IPR052091">
    <property type="entry name" value="Beta-ala_Activ/Resist"/>
</dbReference>
<dbReference type="Pfam" id="PF13570">
    <property type="entry name" value="Beta-prop_ACSF4"/>
    <property type="match status" value="1"/>
</dbReference>
<evidence type="ECO:0000259" key="3">
    <source>
        <dbReference type="Pfam" id="PF13570"/>
    </source>
</evidence>
<feature type="domain" description="AMP-dependent synthetase/ligase" evidence="2">
    <location>
        <begin position="257"/>
        <end position="480"/>
    </location>
</feature>
<dbReference type="InterPro" id="IPR000873">
    <property type="entry name" value="AMP-dep_synth/lig_dom"/>
</dbReference>
<evidence type="ECO:0000259" key="2">
    <source>
        <dbReference type="Pfam" id="PF00501"/>
    </source>
</evidence>
<dbReference type="GO" id="GO:0043041">
    <property type="term" value="P:amino acid activation for nonribosomal peptide biosynthetic process"/>
    <property type="evidence" value="ECO:0007669"/>
    <property type="project" value="TreeGrafter"/>
</dbReference>
<gene>
    <name evidence="5" type="primary">LOC117563439</name>
</gene>
<dbReference type="Gene3D" id="2.130.10.10">
    <property type="entry name" value="YVTN repeat-like/Quinoprotein amine dehydrogenase"/>
    <property type="match status" value="3"/>
</dbReference>
<dbReference type="PANTHER" id="PTHR44394:SF1">
    <property type="entry name" value="BETA-ALANINE-ACTIVATING ENZYME"/>
    <property type="match status" value="1"/>
</dbReference>
<dbReference type="SUPFAM" id="SSF56801">
    <property type="entry name" value="Acetyl-CoA synthetase-like"/>
    <property type="match status" value="1"/>
</dbReference>
<evidence type="ECO:0000256" key="1">
    <source>
        <dbReference type="SAM" id="MobiDB-lite"/>
    </source>
</evidence>
<dbReference type="AlphaFoldDB" id="A0A6P8W203"/>
<dbReference type="InterPro" id="IPR015943">
    <property type="entry name" value="WD40/YVTN_repeat-like_dom_sf"/>
</dbReference>
<dbReference type="Pfam" id="PF00501">
    <property type="entry name" value="AMP-binding"/>
    <property type="match status" value="1"/>
</dbReference>
<dbReference type="InterPro" id="IPR002372">
    <property type="entry name" value="PQQ_rpt_dom"/>
</dbReference>
<accession>A0A6P8W203</accession>
<dbReference type="OrthoDB" id="408177at2759"/>
<protein>
    <submittedName>
        <fullName evidence="5">Beta-alanine-activating enzyme</fullName>
    </submittedName>
</protein>
<evidence type="ECO:0000313" key="4">
    <source>
        <dbReference type="Proteomes" id="UP000515160"/>
    </source>
</evidence>
<feature type="region of interest" description="Disordered" evidence="1">
    <location>
        <begin position="1"/>
        <end position="28"/>
    </location>
</feature>
<dbReference type="InterPro" id="IPR011047">
    <property type="entry name" value="Quinoprotein_ADH-like_sf"/>
</dbReference>
<dbReference type="SMART" id="SM00564">
    <property type="entry name" value="PQQ"/>
    <property type="match status" value="4"/>
</dbReference>
<feature type="domain" description="Pyrrolo-quinoline quinone repeat" evidence="3">
    <location>
        <begin position="777"/>
        <end position="1115"/>
    </location>
</feature>
<dbReference type="Proteomes" id="UP000515160">
    <property type="component" value="Chromosome 2L"/>
</dbReference>
<organism evidence="4 5">
    <name type="scientific">Drosophila albomicans</name>
    <name type="common">Fruit fly</name>
    <dbReference type="NCBI Taxonomy" id="7291"/>
    <lineage>
        <taxon>Eukaryota</taxon>
        <taxon>Metazoa</taxon>
        <taxon>Ecdysozoa</taxon>
        <taxon>Arthropoda</taxon>
        <taxon>Hexapoda</taxon>
        <taxon>Insecta</taxon>
        <taxon>Pterygota</taxon>
        <taxon>Neoptera</taxon>
        <taxon>Endopterygota</taxon>
        <taxon>Diptera</taxon>
        <taxon>Brachycera</taxon>
        <taxon>Muscomorpha</taxon>
        <taxon>Ephydroidea</taxon>
        <taxon>Drosophilidae</taxon>
        <taxon>Drosophila</taxon>
    </lineage>
</organism>
<reference evidence="5" key="1">
    <citation type="submission" date="2025-08" db="UniProtKB">
        <authorList>
            <consortium name="RefSeq"/>
        </authorList>
    </citation>
    <scope>IDENTIFICATION</scope>
    <source>
        <strain evidence="5">15112-1751.03</strain>
        <tissue evidence="5">Whole Adult</tissue>
    </source>
</reference>
<dbReference type="InterPro" id="IPR045851">
    <property type="entry name" value="AMP-bd_C_sf"/>
</dbReference>
<dbReference type="Gene3D" id="3.30.300.30">
    <property type="match status" value="1"/>
</dbReference>
<feature type="compositionally biased region" description="Basic and acidic residues" evidence="1">
    <location>
        <begin position="1"/>
        <end position="10"/>
    </location>
</feature>
<dbReference type="SUPFAM" id="SSF50998">
    <property type="entry name" value="Quinoprotein alcohol dehydrogenase-like"/>
    <property type="match status" value="1"/>
</dbReference>
<keyword evidence="4" id="KW-1185">Reference proteome</keyword>
<dbReference type="PANTHER" id="PTHR44394">
    <property type="entry name" value="BETA-ALANINE-ACTIVATING ENZYME"/>
    <property type="match status" value="1"/>
</dbReference>
<dbReference type="RefSeq" id="XP_034097666.1">
    <property type="nucleotide sequence ID" value="XM_034241775.2"/>
</dbReference>
<dbReference type="GeneID" id="117563439"/>
<feature type="compositionally biased region" description="Basic and acidic residues" evidence="1">
    <location>
        <begin position="18"/>
        <end position="28"/>
    </location>
</feature>